<evidence type="ECO:0000256" key="1">
    <source>
        <dbReference type="SAM" id="MobiDB-lite"/>
    </source>
</evidence>
<gene>
    <name evidence="4" type="ORF">PGB34_19325</name>
</gene>
<feature type="transmembrane region" description="Helical" evidence="2">
    <location>
        <begin position="90"/>
        <end position="111"/>
    </location>
</feature>
<evidence type="ECO:0000259" key="3">
    <source>
        <dbReference type="Pfam" id="PF13240"/>
    </source>
</evidence>
<feature type="compositionally biased region" description="Basic and acidic residues" evidence="1">
    <location>
        <begin position="258"/>
        <end position="279"/>
    </location>
</feature>
<feature type="compositionally biased region" description="Low complexity" evidence="1">
    <location>
        <begin position="70"/>
        <end position="80"/>
    </location>
</feature>
<feature type="region of interest" description="Disordered" evidence="1">
    <location>
        <begin position="152"/>
        <end position="206"/>
    </location>
</feature>
<protein>
    <submittedName>
        <fullName evidence="4">Zinc ribbon domain-containing protein</fullName>
    </submittedName>
</protein>
<feature type="domain" description="Zinc-ribbon" evidence="3">
    <location>
        <begin position="5"/>
        <end position="26"/>
    </location>
</feature>
<feature type="compositionally biased region" description="Pro residues" evidence="1">
    <location>
        <begin position="172"/>
        <end position="184"/>
    </location>
</feature>
<dbReference type="Pfam" id="PF13240">
    <property type="entry name" value="Zn_Ribbon_1"/>
    <property type="match status" value="1"/>
</dbReference>
<name>A0AAE3NC79_9BURK</name>
<sequence length="279" mass="27913">MAQVCSACGTDNRDAAKFCRGCGARLGEQVAAPGPAHWEHTQPADLLEQEQTVLIKPAAKRVAPAPPAAPQAQATPAPDAASAASAPRRWLLWVGLALGLLVVAAAFVLWLRGAGKAADPAPPQPAAAAPAPVAPAPAPTVLAPVEPVQTPSSAIPAVTPSLAPEPSAVQPAPAPAAAPAPAPSAPAAAPRPRPRRESAAAPVAPAPAELAPAAPVPAAPAPAPAPVPPEQTCGALGFFAKARCMAAECAKPALAKHPQCEAVREQQRREERIRNPEGG</sequence>
<keyword evidence="5" id="KW-1185">Reference proteome</keyword>
<feature type="region of interest" description="Disordered" evidence="1">
    <location>
        <begin position="60"/>
        <end position="80"/>
    </location>
</feature>
<dbReference type="EMBL" id="JAQIPB010000010">
    <property type="protein sequence ID" value="MDA7418528.1"/>
    <property type="molecule type" value="Genomic_DNA"/>
</dbReference>
<feature type="region of interest" description="Disordered" evidence="1">
    <location>
        <begin position="252"/>
        <end position="279"/>
    </location>
</feature>
<dbReference type="RefSeq" id="WP_271429742.1">
    <property type="nucleotide sequence ID" value="NZ_JAQIPB010000010.1"/>
</dbReference>
<dbReference type="Proteomes" id="UP001212602">
    <property type="component" value="Unassembled WGS sequence"/>
</dbReference>
<evidence type="ECO:0000313" key="5">
    <source>
        <dbReference type="Proteomes" id="UP001212602"/>
    </source>
</evidence>
<reference evidence="4" key="1">
    <citation type="submission" date="2023-01" db="EMBL/GenBank/DDBJ databases">
        <title>Xenophilus mangrovi sp. nov., isolated from soil of Mangrove nature reserve.</title>
        <authorList>
            <person name="Xu S."/>
            <person name="Liu Z."/>
            <person name="Xu Y."/>
        </authorList>
    </citation>
    <scope>NUCLEOTIDE SEQUENCE</scope>
    <source>
        <strain evidence="4">YW8</strain>
    </source>
</reference>
<evidence type="ECO:0000313" key="4">
    <source>
        <dbReference type="EMBL" id="MDA7418528.1"/>
    </source>
</evidence>
<organism evidence="4 5">
    <name type="scientific">Xenophilus arseniciresistens</name>
    <dbReference type="NCBI Taxonomy" id="1283306"/>
    <lineage>
        <taxon>Bacteria</taxon>
        <taxon>Pseudomonadati</taxon>
        <taxon>Pseudomonadota</taxon>
        <taxon>Betaproteobacteria</taxon>
        <taxon>Burkholderiales</taxon>
        <taxon>Comamonadaceae</taxon>
        <taxon>Xenophilus</taxon>
    </lineage>
</organism>
<dbReference type="AlphaFoldDB" id="A0AAE3NC79"/>
<proteinExistence type="predicted"/>
<dbReference type="InterPro" id="IPR026870">
    <property type="entry name" value="Zinc_ribbon_dom"/>
</dbReference>
<keyword evidence="2" id="KW-1133">Transmembrane helix</keyword>
<evidence type="ECO:0000256" key="2">
    <source>
        <dbReference type="SAM" id="Phobius"/>
    </source>
</evidence>
<keyword evidence="2" id="KW-0812">Transmembrane</keyword>
<accession>A0AAE3NC79</accession>
<keyword evidence="2" id="KW-0472">Membrane</keyword>
<feature type="region of interest" description="Disordered" evidence="1">
    <location>
        <begin position="213"/>
        <end position="232"/>
    </location>
</feature>
<comment type="caution">
    <text evidence="4">The sequence shown here is derived from an EMBL/GenBank/DDBJ whole genome shotgun (WGS) entry which is preliminary data.</text>
</comment>
<feature type="compositionally biased region" description="Pro residues" evidence="1">
    <location>
        <begin position="214"/>
        <end position="229"/>
    </location>
</feature>